<dbReference type="GO" id="GO:0009506">
    <property type="term" value="C:plasmodesma"/>
    <property type="evidence" value="ECO:0007669"/>
    <property type="project" value="TreeGrafter"/>
</dbReference>
<dbReference type="GO" id="GO:0098542">
    <property type="term" value="P:defense response to other organism"/>
    <property type="evidence" value="ECO:0007669"/>
    <property type="project" value="InterPro"/>
</dbReference>
<dbReference type="GeneID" id="116187767"/>
<reference evidence="5 6" key="1">
    <citation type="submission" date="2017-11" db="EMBL/GenBank/DDBJ databases">
        <title>De-novo sequencing of pomegranate (Punica granatum L.) genome.</title>
        <authorList>
            <person name="Akparov Z."/>
            <person name="Amiraslanov A."/>
            <person name="Hajiyeva S."/>
            <person name="Abbasov M."/>
            <person name="Kaur K."/>
            <person name="Hamwieh A."/>
            <person name="Solovyev V."/>
            <person name="Salamov A."/>
            <person name="Braich B."/>
            <person name="Kosarev P."/>
            <person name="Mahmoud A."/>
            <person name="Hajiyev E."/>
            <person name="Babayeva S."/>
            <person name="Izzatullayeva V."/>
            <person name="Mammadov A."/>
            <person name="Mammadov A."/>
            <person name="Sharifova S."/>
            <person name="Ojaghi J."/>
            <person name="Eynullazada K."/>
            <person name="Bayramov B."/>
            <person name="Abdulazimova A."/>
            <person name="Shahmuradov I."/>
        </authorList>
    </citation>
    <scope>NUCLEOTIDE SEQUENCE [LARGE SCALE GENOMIC DNA]</scope>
    <source>
        <strain evidence="6">cv. AG2017</strain>
        <tissue evidence="5">Leaf</tissue>
    </source>
</reference>
<gene>
    <name evidence="5" type="ORF">CRG98_005044</name>
</gene>
<proteinExistence type="predicted"/>
<accession>A0A2I0L1Y8</accession>
<dbReference type="OrthoDB" id="1426517at2759"/>
<organism evidence="5 6">
    <name type="scientific">Punica granatum</name>
    <name type="common">Pomegranate</name>
    <dbReference type="NCBI Taxonomy" id="22663"/>
    <lineage>
        <taxon>Eukaryota</taxon>
        <taxon>Viridiplantae</taxon>
        <taxon>Streptophyta</taxon>
        <taxon>Embryophyta</taxon>
        <taxon>Tracheophyta</taxon>
        <taxon>Spermatophyta</taxon>
        <taxon>Magnoliopsida</taxon>
        <taxon>eudicotyledons</taxon>
        <taxon>Gunneridae</taxon>
        <taxon>Pentapetalae</taxon>
        <taxon>rosids</taxon>
        <taxon>malvids</taxon>
        <taxon>Myrtales</taxon>
        <taxon>Lythraceae</taxon>
        <taxon>Punica</taxon>
    </lineage>
</organism>
<dbReference type="AlphaFoldDB" id="A0A2I0L1Y8"/>
<dbReference type="InterPro" id="IPR004864">
    <property type="entry name" value="LEA_2"/>
</dbReference>
<dbReference type="InterPro" id="IPR044839">
    <property type="entry name" value="NDR1-like"/>
</dbReference>
<evidence type="ECO:0000256" key="1">
    <source>
        <dbReference type="ARBA" id="ARBA00004167"/>
    </source>
</evidence>
<keyword evidence="4" id="KW-0472">Membrane</keyword>
<keyword evidence="3" id="KW-1133">Transmembrane helix</keyword>
<name>A0A2I0L1Y8_PUNGR</name>
<evidence type="ECO:0000313" key="5">
    <source>
        <dbReference type="EMBL" id="PKI74717.1"/>
    </source>
</evidence>
<dbReference type="PANTHER" id="PTHR31415:SF51">
    <property type="entry name" value="LATE EMBRYOGENESIS ABUNDANT (LEA) HYDROXYPROLINE-RICH GLYCOPROTEIN FAMILY"/>
    <property type="match status" value="1"/>
</dbReference>
<comment type="caution">
    <text evidence="5">The sequence shown here is derived from an EMBL/GenBank/DDBJ whole genome shotgun (WGS) entry which is preliminary data.</text>
</comment>
<dbReference type="EMBL" id="PGOL01000196">
    <property type="protein sequence ID" value="PKI74717.1"/>
    <property type="molecule type" value="Genomic_DNA"/>
</dbReference>
<dbReference type="Proteomes" id="UP000233551">
    <property type="component" value="Unassembled WGS sequence"/>
</dbReference>
<dbReference type="GO" id="GO:0005886">
    <property type="term" value="C:plasma membrane"/>
    <property type="evidence" value="ECO:0007669"/>
    <property type="project" value="TreeGrafter"/>
</dbReference>
<sequence length="215" mass="23819">MTREVEMVIPPDRNRGIQWSYIIKVVGGILSLFTVSFLLWRAVFVGPHKPRFTLQDVTLYNFNVTVDPSCLSSAFQATIWLQNPNARIGLYYDTVGVYATYENQQVTSRTEINSTYEGHKSADLWTVLVAGTSVPVAPHIGAALNQDWGNGVVVIMIKLDGKVRWKLGILAKGENHITVLCPAYITFGPSSTGISVGNNAIKYQLFHNCDVNLSK</sequence>
<dbReference type="PANTHER" id="PTHR31415">
    <property type="entry name" value="OS05G0367900 PROTEIN"/>
    <property type="match status" value="1"/>
</dbReference>
<evidence type="ECO:0000313" key="6">
    <source>
        <dbReference type="Proteomes" id="UP000233551"/>
    </source>
</evidence>
<keyword evidence="2" id="KW-0812">Transmembrane</keyword>
<keyword evidence="6" id="KW-1185">Reference proteome</keyword>
<evidence type="ECO:0000256" key="3">
    <source>
        <dbReference type="ARBA" id="ARBA00022989"/>
    </source>
</evidence>
<comment type="subcellular location">
    <subcellularLocation>
        <location evidence="1">Membrane</location>
        <topology evidence="1">Single-pass membrane protein</topology>
    </subcellularLocation>
</comment>
<dbReference type="STRING" id="22663.A0A2I0L1Y8"/>
<protein>
    <submittedName>
        <fullName evidence="5">Uncharacterized protein</fullName>
    </submittedName>
</protein>
<evidence type="ECO:0000256" key="4">
    <source>
        <dbReference type="ARBA" id="ARBA00023136"/>
    </source>
</evidence>
<evidence type="ECO:0000256" key="2">
    <source>
        <dbReference type="ARBA" id="ARBA00022692"/>
    </source>
</evidence>
<dbReference type="Pfam" id="PF03168">
    <property type="entry name" value="LEA_2"/>
    <property type="match status" value="1"/>
</dbReference>